<protein>
    <submittedName>
        <fullName evidence="4">Transposase</fullName>
    </submittedName>
</protein>
<evidence type="ECO:0000313" key="3">
    <source>
        <dbReference type="Proteomes" id="UP000050761"/>
    </source>
</evidence>
<evidence type="ECO:0000256" key="1">
    <source>
        <dbReference type="SAM" id="MobiDB-lite"/>
    </source>
</evidence>
<organism evidence="3 4">
    <name type="scientific">Heligmosomoides polygyrus</name>
    <name type="common">Parasitic roundworm</name>
    <dbReference type="NCBI Taxonomy" id="6339"/>
    <lineage>
        <taxon>Eukaryota</taxon>
        <taxon>Metazoa</taxon>
        <taxon>Ecdysozoa</taxon>
        <taxon>Nematoda</taxon>
        <taxon>Chromadorea</taxon>
        <taxon>Rhabditida</taxon>
        <taxon>Rhabditina</taxon>
        <taxon>Rhabditomorpha</taxon>
        <taxon>Strongyloidea</taxon>
        <taxon>Heligmosomidae</taxon>
        <taxon>Heligmosomoides</taxon>
    </lineage>
</organism>
<evidence type="ECO:0000313" key="2">
    <source>
        <dbReference type="EMBL" id="VDP36586.1"/>
    </source>
</evidence>
<name>A0A183GK86_HELPZ</name>
<reference evidence="4" key="2">
    <citation type="submission" date="2019-09" db="UniProtKB">
        <authorList>
            <consortium name="WormBaseParasite"/>
        </authorList>
    </citation>
    <scope>IDENTIFICATION</scope>
</reference>
<feature type="compositionally biased region" description="Low complexity" evidence="1">
    <location>
        <begin position="54"/>
        <end position="68"/>
    </location>
</feature>
<accession>A0A3P8H004</accession>
<feature type="region of interest" description="Disordered" evidence="1">
    <location>
        <begin position="40"/>
        <end position="68"/>
    </location>
</feature>
<proteinExistence type="predicted"/>
<reference evidence="2 3" key="1">
    <citation type="submission" date="2018-11" db="EMBL/GenBank/DDBJ databases">
        <authorList>
            <consortium name="Pathogen Informatics"/>
        </authorList>
    </citation>
    <scope>NUCLEOTIDE SEQUENCE [LARGE SCALE GENOMIC DNA]</scope>
</reference>
<sequence length="85" mass="8707">MAVALVVTQPAPDGTNVSDDVDQIYYRARFACGQTRLTPKRSDATSGAIRTSRAANAGKSSSATAAAEAPADVGVAFHIIADVGR</sequence>
<keyword evidence="3" id="KW-1185">Reference proteome</keyword>
<dbReference type="EMBL" id="UZAH01034680">
    <property type="protein sequence ID" value="VDP36586.1"/>
    <property type="molecule type" value="Genomic_DNA"/>
</dbReference>
<dbReference type="WBParaSite" id="HPBE_0002310401-mRNA-1">
    <property type="protein sequence ID" value="HPBE_0002310401-mRNA-1"/>
    <property type="gene ID" value="HPBE_0002310401"/>
</dbReference>
<dbReference type="AlphaFoldDB" id="A0A183GK86"/>
<gene>
    <name evidence="2" type="ORF">HPBE_LOCUS23102</name>
</gene>
<dbReference type="Proteomes" id="UP000050761">
    <property type="component" value="Unassembled WGS sequence"/>
</dbReference>
<evidence type="ECO:0000313" key="4">
    <source>
        <dbReference type="WBParaSite" id="HPBE_0002310401-mRNA-1"/>
    </source>
</evidence>
<accession>A0A183GK86</accession>